<dbReference type="Pfam" id="PF01547">
    <property type="entry name" value="SBP_bac_1"/>
    <property type="match status" value="1"/>
</dbReference>
<dbReference type="EMBL" id="LT629772">
    <property type="protein sequence ID" value="SDS80310.1"/>
    <property type="molecule type" value="Genomic_DNA"/>
</dbReference>
<gene>
    <name evidence="1" type="ORF">SAMN04489812_3085</name>
</gene>
<accession>A0A1H1V6R4</accession>
<evidence type="ECO:0000313" key="2">
    <source>
        <dbReference type="Proteomes" id="UP000199103"/>
    </source>
</evidence>
<dbReference type="AlphaFoldDB" id="A0A1H1V6R4"/>
<dbReference type="PANTHER" id="PTHR43649">
    <property type="entry name" value="ARABINOSE-BINDING PROTEIN-RELATED"/>
    <property type="match status" value="1"/>
</dbReference>
<dbReference type="Proteomes" id="UP000199103">
    <property type="component" value="Chromosome I"/>
</dbReference>
<organism evidence="1 2">
    <name type="scientific">Microlunatus soli</name>
    <dbReference type="NCBI Taxonomy" id="630515"/>
    <lineage>
        <taxon>Bacteria</taxon>
        <taxon>Bacillati</taxon>
        <taxon>Actinomycetota</taxon>
        <taxon>Actinomycetes</taxon>
        <taxon>Propionibacteriales</taxon>
        <taxon>Propionibacteriaceae</taxon>
        <taxon>Microlunatus</taxon>
    </lineage>
</organism>
<name>A0A1H1V6R4_9ACTN</name>
<proteinExistence type="predicted"/>
<reference evidence="1 2" key="1">
    <citation type="submission" date="2016-10" db="EMBL/GenBank/DDBJ databases">
        <authorList>
            <person name="de Groot N.N."/>
        </authorList>
    </citation>
    <scope>NUCLEOTIDE SEQUENCE [LARGE SCALE GENOMIC DNA]</scope>
    <source>
        <strain evidence="1 2">DSM 21800</strain>
    </source>
</reference>
<dbReference type="PROSITE" id="PS51318">
    <property type="entry name" value="TAT"/>
    <property type="match status" value="1"/>
</dbReference>
<sequence length="447" mass="47051">MTTPITGRSVSRRGFLGAAAGVGLAGAGVLTGCNRAASSSGGSGGGAKPIKFWNMPWGNTEFNVLDKKITTDYKPAGGLGAATYQIIQWANFTQTFSSAVASNTGPAVSSGGGTQAFQFEAQGKIAYADDLLESWKKNGLYDDFLPGLIDTMKVEKGYAAVPYNLDMRVLWYNTALLKKADAEPPKDWQGFLDTCAALKKINVYGYGTAAGAGAFTGSHILVSWMINNGGGLFDAGHQPEMVTPANIEAIEFVLECVKKGYVDPASPTYTSDNAQSQWKAKKYGMGFDTAGLANNVGGTVAKDLTVGSPLTSPAGKKGALYFPNNIMMYTNTPSQKGSEAFLTYYYKNMAPLWTKNTGIGLPPLTSITKTDGFRKDANAVKAIEEWQPISKTWAAPGSDALFLGVTTVDGTPAMDTFAQSVLGGKTTAKAALTKLQDATAKAIKAQG</sequence>
<dbReference type="InterPro" id="IPR006311">
    <property type="entry name" value="TAT_signal"/>
</dbReference>
<dbReference type="Gene3D" id="3.40.190.10">
    <property type="entry name" value="Periplasmic binding protein-like II"/>
    <property type="match status" value="2"/>
</dbReference>
<dbReference type="PANTHER" id="PTHR43649:SF30">
    <property type="entry name" value="ABC TRANSPORTER SUBSTRATE-BINDING PROTEIN"/>
    <property type="match status" value="1"/>
</dbReference>
<dbReference type="SUPFAM" id="SSF53850">
    <property type="entry name" value="Periplasmic binding protein-like II"/>
    <property type="match status" value="1"/>
</dbReference>
<dbReference type="STRING" id="630515.SAMN04489812_3085"/>
<dbReference type="InterPro" id="IPR050490">
    <property type="entry name" value="Bact_solute-bd_prot1"/>
</dbReference>
<dbReference type="OrthoDB" id="9770625at2"/>
<dbReference type="RefSeq" id="WP_091526165.1">
    <property type="nucleotide sequence ID" value="NZ_LT629772.1"/>
</dbReference>
<protein>
    <submittedName>
        <fullName evidence="1">Carbohydrate ABC transporter substrate-binding protein, CUT1 family</fullName>
    </submittedName>
</protein>
<dbReference type="InterPro" id="IPR006059">
    <property type="entry name" value="SBP"/>
</dbReference>
<evidence type="ECO:0000313" key="1">
    <source>
        <dbReference type="EMBL" id="SDS80310.1"/>
    </source>
</evidence>
<keyword evidence="2" id="KW-1185">Reference proteome</keyword>